<name>A0A3E0EMT2_9FLAO</name>
<reference evidence="2 3" key="1">
    <citation type="submission" date="2018-08" db="EMBL/GenBank/DDBJ databases">
        <title>Genomic Encyclopedia of Archaeal and Bacterial Type Strains, Phase II (KMG-II): from individual species to whole genera.</title>
        <authorList>
            <person name="Goeker M."/>
        </authorList>
    </citation>
    <scope>NUCLEOTIDE SEQUENCE [LARGE SCALE GENOMIC DNA]</scope>
    <source>
        <strain evidence="2 3">DSM 100880</strain>
    </source>
</reference>
<gene>
    <name evidence="2" type="ORF">C8P67_10499</name>
</gene>
<protein>
    <recommendedName>
        <fullName evidence="4">MFS transporter</fullName>
    </recommendedName>
</protein>
<keyword evidence="1" id="KW-1133">Transmembrane helix</keyword>
<comment type="caution">
    <text evidence="2">The sequence shown here is derived from an EMBL/GenBank/DDBJ whole genome shotgun (WGS) entry which is preliminary data.</text>
</comment>
<dbReference type="OrthoDB" id="2810795at2"/>
<proteinExistence type="predicted"/>
<dbReference type="RefSeq" id="WP_115812165.1">
    <property type="nucleotide sequence ID" value="NZ_QUNI01000004.1"/>
</dbReference>
<keyword evidence="1" id="KW-0812">Transmembrane</keyword>
<evidence type="ECO:0000313" key="3">
    <source>
        <dbReference type="Proteomes" id="UP000257136"/>
    </source>
</evidence>
<keyword evidence="3" id="KW-1185">Reference proteome</keyword>
<organism evidence="2 3">
    <name type="scientific">Flavobacterium aquicola</name>
    <dbReference type="NCBI Taxonomy" id="1682742"/>
    <lineage>
        <taxon>Bacteria</taxon>
        <taxon>Pseudomonadati</taxon>
        <taxon>Bacteroidota</taxon>
        <taxon>Flavobacteriia</taxon>
        <taxon>Flavobacteriales</taxon>
        <taxon>Flavobacteriaceae</taxon>
        <taxon>Flavobacterium</taxon>
    </lineage>
</organism>
<dbReference type="Proteomes" id="UP000257136">
    <property type="component" value="Unassembled WGS sequence"/>
</dbReference>
<sequence length="80" mass="8240">MAIGIIHLGWIAWLTKTAPDQAESAGGIQIAVIKLAIMVGASSGGFVFDAVGVEGGFIYSCAVFFLATVSVVCASDKEFN</sequence>
<evidence type="ECO:0008006" key="4">
    <source>
        <dbReference type="Google" id="ProtNLM"/>
    </source>
</evidence>
<dbReference type="InterPro" id="IPR036259">
    <property type="entry name" value="MFS_trans_sf"/>
</dbReference>
<accession>A0A3E0EMT2</accession>
<keyword evidence="1" id="KW-0472">Membrane</keyword>
<feature type="transmembrane region" description="Helical" evidence="1">
    <location>
        <begin position="57"/>
        <end position="75"/>
    </location>
</feature>
<dbReference type="EMBL" id="QUNI01000004">
    <property type="protein sequence ID" value="REG99481.1"/>
    <property type="molecule type" value="Genomic_DNA"/>
</dbReference>
<feature type="transmembrane region" description="Helical" evidence="1">
    <location>
        <begin position="31"/>
        <end position="51"/>
    </location>
</feature>
<evidence type="ECO:0000256" key="1">
    <source>
        <dbReference type="SAM" id="Phobius"/>
    </source>
</evidence>
<evidence type="ECO:0000313" key="2">
    <source>
        <dbReference type="EMBL" id="REG99481.1"/>
    </source>
</evidence>
<dbReference type="SUPFAM" id="SSF103473">
    <property type="entry name" value="MFS general substrate transporter"/>
    <property type="match status" value="1"/>
</dbReference>
<dbReference type="AlphaFoldDB" id="A0A3E0EMT2"/>